<dbReference type="AlphaFoldDB" id="A0A917MIN1"/>
<dbReference type="SMART" id="SM00930">
    <property type="entry name" value="NIL"/>
    <property type="match status" value="1"/>
</dbReference>
<dbReference type="Pfam" id="PF09383">
    <property type="entry name" value="NIL"/>
    <property type="match status" value="1"/>
</dbReference>
<evidence type="ECO:0000256" key="8">
    <source>
        <dbReference type="ARBA" id="ARBA00022967"/>
    </source>
</evidence>
<dbReference type="GO" id="GO:0005886">
    <property type="term" value="C:plasma membrane"/>
    <property type="evidence" value="ECO:0007669"/>
    <property type="project" value="UniProtKB-ARBA"/>
</dbReference>
<dbReference type="CDD" id="cd03258">
    <property type="entry name" value="ABC_MetN_methionine_transporter"/>
    <property type="match status" value="1"/>
</dbReference>
<keyword evidence="13" id="KW-1185">Reference proteome</keyword>
<comment type="caution">
    <text evidence="12">The sequence shown here is derived from an EMBL/GenBank/DDBJ whole genome shotgun (WGS) entry which is preliminary data.</text>
</comment>
<dbReference type="GO" id="GO:0016887">
    <property type="term" value="F:ATP hydrolysis activity"/>
    <property type="evidence" value="ECO:0007669"/>
    <property type="project" value="InterPro"/>
</dbReference>
<keyword evidence="9" id="KW-0029">Amino-acid transport</keyword>
<dbReference type="SMART" id="SM00382">
    <property type="entry name" value="AAA"/>
    <property type="match status" value="1"/>
</dbReference>
<evidence type="ECO:0000256" key="4">
    <source>
        <dbReference type="ARBA" id="ARBA00022448"/>
    </source>
</evidence>
<organism evidence="12 13">
    <name type="scientific">Alsobacter metallidurans</name>
    <dbReference type="NCBI Taxonomy" id="340221"/>
    <lineage>
        <taxon>Bacteria</taxon>
        <taxon>Pseudomonadati</taxon>
        <taxon>Pseudomonadota</taxon>
        <taxon>Alphaproteobacteria</taxon>
        <taxon>Hyphomicrobiales</taxon>
        <taxon>Alsobacteraceae</taxon>
        <taxon>Alsobacter</taxon>
    </lineage>
</organism>
<dbReference type="PANTHER" id="PTHR43166">
    <property type="entry name" value="AMINO ACID IMPORT ATP-BINDING PROTEIN"/>
    <property type="match status" value="1"/>
</dbReference>
<dbReference type="Proteomes" id="UP000603912">
    <property type="component" value="Unassembled WGS sequence"/>
</dbReference>
<sequence length="368" mass="38574">MNAPVRVALGDPLINPTATREALIRFENVSKRFAARRGQAEVRALEGIDLAIPKGAIVGVIGRSGAGKSTLIRLVNGLERPSGGAVVVDGVDVAALSEKGLRGVRGAIGMIFQHFNLLSSRTVFDNVGLPLEIAGASRDDIRRAVEPLLELVGLSEKRDRYPAELSGGQKQRVGIARALATNPKVLLCDEATSALDPETTSSILQLLKRVNAELGVTILLITHEMPVIKEICDRVAVLEGGRVVEEGDVFDVLTRPRHPTTASFLSSVTGIDLPADVTAALRPEAVAGGQAVVRVTFTGENATTPVISRLTTTLGIDFNILAGRIERIAGRPFGSLVVSLPGEEPGLSAALAALSQLGLGAEVLGHVA</sequence>
<keyword evidence="8" id="KW-1278">Translocase</keyword>
<name>A0A917MIN1_9HYPH</name>
<dbReference type="Gene3D" id="3.30.70.260">
    <property type="match status" value="1"/>
</dbReference>
<keyword evidence="6" id="KW-0547">Nucleotide-binding</keyword>
<dbReference type="RefSeq" id="WP_188518997.1">
    <property type="nucleotide sequence ID" value="NZ_BMES01000002.1"/>
</dbReference>
<dbReference type="PROSITE" id="PS00211">
    <property type="entry name" value="ABC_TRANSPORTER_1"/>
    <property type="match status" value="1"/>
</dbReference>
<evidence type="ECO:0000256" key="10">
    <source>
        <dbReference type="ARBA" id="ARBA00023136"/>
    </source>
</evidence>
<dbReference type="SUPFAM" id="SSF52540">
    <property type="entry name" value="P-loop containing nucleoside triphosphate hydrolases"/>
    <property type="match status" value="1"/>
</dbReference>
<evidence type="ECO:0000256" key="7">
    <source>
        <dbReference type="ARBA" id="ARBA00022840"/>
    </source>
</evidence>
<evidence type="ECO:0000256" key="6">
    <source>
        <dbReference type="ARBA" id="ARBA00022741"/>
    </source>
</evidence>
<gene>
    <name evidence="12" type="primary">metN</name>
    <name evidence="12" type="ORF">GCM10007036_35130</name>
</gene>
<feature type="domain" description="ABC transporter" evidence="11">
    <location>
        <begin position="24"/>
        <end position="265"/>
    </location>
</feature>
<reference evidence="12" key="2">
    <citation type="submission" date="2020-09" db="EMBL/GenBank/DDBJ databases">
        <authorList>
            <person name="Sun Q."/>
            <person name="Zhou Y."/>
        </authorList>
    </citation>
    <scope>NUCLEOTIDE SEQUENCE</scope>
    <source>
        <strain evidence="12">CGMCC 1.12214</strain>
    </source>
</reference>
<dbReference type="GO" id="GO:0005524">
    <property type="term" value="F:ATP binding"/>
    <property type="evidence" value="ECO:0007669"/>
    <property type="project" value="UniProtKB-KW"/>
</dbReference>
<reference evidence="12" key="1">
    <citation type="journal article" date="2014" name="Int. J. Syst. Evol. Microbiol.">
        <title>Complete genome sequence of Corynebacterium casei LMG S-19264T (=DSM 44701T), isolated from a smear-ripened cheese.</title>
        <authorList>
            <consortium name="US DOE Joint Genome Institute (JGI-PGF)"/>
            <person name="Walter F."/>
            <person name="Albersmeier A."/>
            <person name="Kalinowski J."/>
            <person name="Ruckert C."/>
        </authorList>
    </citation>
    <scope>NUCLEOTIDE SEQUENCE</scope>
    <source>
        <strain evidence="12">CGMCC 1.12214</strain>
    </source>
</reference>
<dbReference type="SUPFAM" id="SSF55021">
    <property type="entry name" value="ACT-like"/>
    <property type="match status" value="1"/>
</dbReference>
<dbReference type="Gene3D" id="3.40.50.300">
    <property type="entry name" value="P-loop containing nucleotide triphosphate hydrolases"/>
    <property type="match status" value="1"/>
</dbReference>
<accession>A0A917MIN1</accession>
<dbReference type="InterPro" id="IPR041701">
    <property type="entry name" value="MetN_ABC"/>
</dbReference>
<dbReference type="EMBL" id="BMES01000002">
    <property type="protein sequence ID" value="GGH26937.1"/>
    <property type="molecule type" value="Genomic_DNA"/>
</dbReference>
<dbReference type="PANTHER" id="PTHR43166:SF30">
    <property type="entry name" value="METHIONINE IMPORT ATP-BINDING PROTEIN METN"/>
    <property type="match status" value="1"/>
</dbReference>
<keyword evidence="4" id="KW-0813">Transport</keyword>
<dbReference type="GO" id="GO:0006865">
    <property type="term" value="P:amino acid transport"/>
    <property type="evidence" value="ECO:0007669"/>
    <property type="project" value="UniProtKB-KW"/>
</dbReference>
<dbReference type="InterPro" id="IPR045865">
    <property type="entry name" value="ACT-like_dom_sf"/>
</dbReference>
<dbReference type="InterPro" id="IPR003593">
    <property type="entry name" value="AAA+_ATPase"/>
</dbReference>
<dbReference type="InterPro" id="IPR003439">
    <property type="entry name" value="ABC_transporter-like_ATP-bd"/>
</dbReference>
<dbReference type="FunFam" id="3.40.50.300:FF:000056">
    <property type="entry name" value="Cell division ATP-binding protein FtsE"/>
    <property type="match status" value="1"/>
</dbReference>
<keyword evidence="7 12" id="KW-0067">ATP-binding</keyword>
<evidence type="ECO:0000313" key="13">
    <source>
        <dbReference type="Proteomes" id="UP000603912"/>
    </source>
</evidence>
<evidence type="ECO:0000259" key="11">
    <source>
        <dbReference type="PROSITE" id="PS50893"/>
    </source>
</evidence>
<dbReference type="Pfam" id="PF00005">
    <property type="entry name" value="ABC_tran"/>
    <property type="match status" value="1"/>
</dbReference>
<dbReference type="InterPro" id="IPR018449">
    <property type="entry name" value="NIL_domain"/>
</dbReference>
<evidence type="ECO:0000256" key="2">
    <source>
        <dbReference type="ARBA" id="ARBA00005417"/>
    </source>
</evidence>
<keyword evidence="5" id="KW-1003">Cell membrane</keyword>
<proteinExistence type="inferred from homology"/>
<dbReference type="InterPro" id="IPR027417">
    <property type="entry name" value="P-loop_NTPase"/>
</dbReference>
<evidence type="ECO:0000256" key="3">
    <source>
        <dbReference type="ARBA" id="ARBA00020019"/>
    </source>
</evidence>
<dbReference type="InterPro" id="IPR050086">
    <property type="entry name" value="MetN_ABC_transporter-like"/>
</dbReference>
<evidence type="ECO:0000256" key="5">
    <source>
        <dbReference type="ARBA" id="ARBA00022475"/>
    </source>
</evidence>
<keyword evidence="10" id="KW-0472">Membrane</keyword>
<comment type="similarity">
    <text evidence="2">Belongs to the ABC transporter superfamily.</text>
</comment>
<protein>
    <recommendedName>
        <fullName evidence="3">Cell division ATP-binding protein FtsE</fullName>
    </recommendedName>
</protein>
<dbReference type="InterPro" id="IPR017871">
    <property type="entry name" value="ABC_transporter-like_CS"/>
</dbReference>
<comment type="function">
    <text evidence="1">Part of the ABC transporter FtsEX involved in cellular division. Important for assembly or stability of the septal ring.</text>
</comment>
<evidence type="ECO:0000256" key="1">
    <source>
        <dbReference type="ARBA" id="ARBA00002579"/>
    </source>
</evidence>
<evidence type="ECO:0000256" key="9">
    <source>
        <dbReference type="ARBA" id="ARBA00022970"/>
    </source>
</evidence>
<dbReference type="PROSITE" id="PS50893">
    <property type="entry name" value="ABC_TRANSPORTER_2"/>
    <property type="match status" value="1"/>
</dbReference>
<evidence type="ECO:0000313" key="12">
    <source>
        <dbReference type="EMBL" id="GGH26937.1"/>
    </source>
</evidence>